<organism evidence="1 2">
    <name type="scientific">Caerostris extrusa</name>
    <name type="common">Bark spider</name>
    <name type="synonym">Caerostris bankana</name>
    <dbReference type="NCBI Taxonomy" id="172846"/>
    <lineage>
        <taxon>Eukaryota</taxon>
        <taxon>Metazoa</taxon>
        <taxon>Ecdysozoa</taxon>
        <taxon>Arthropoda</taxon>
        <taxon>Chelicerata</taxon>
        <taxon>Arachnida</taxon>
        <taxon>Araneae</taxon>
        <taxon>Araneomorphae</taxon>
        <taxon>Entelegynae</taxon>
        <taxon>Araneoidea</taxon>
        <taxon>Araneidae</taxon>
        <taxon>Caerostris</taxon>
    </lineage>
</organism>
<comment type="caution">
    <text evidence="1">The sequence shown here is derived from an EMBL/GenBank/DDBJ whole genome shotgun (WGS) entry which is preliminary data.</text>
</comment>
<accession>A0AAV4VTA3</accession>
<name>A0AAV4VTA3_CAEEX</name>
<dbReference type="Proteomes" id="UP001054945">
    <property type="component" value="Unassembled WGS sequence"/>
</dbReference>
<evidence type="ECO:0000313" key="1">
    <source>
        <dbReference type="EMBL" id="GIY73004.1"/>
    </source>
</evidence>
<gene>
    <name evidence="1" type="ORF">CEXT_801291</name>
</gene>
<reference evidence="1 2" key="1">
    <citation type="submission" date="2021-06" db="EMBL/GenBank/DDBJ databases">
        <title>Caerostris extrusa draft genome.</title>
        <authorList>
            <person name="Kono N."/>
            <person name="Arakawa K."/>
        </authorList>
    </citation>
    <scope>NUCLEOTIDE SEQUENCE [LARGE SCALE GENOMIC DNA]</scope>
</reference>
<dbReference type="EMBL" id="BPLR01015020">
    <property type="protein sequence ID" value="GIY73004.1"/>
    <property type="molecule type" value="Genomic_DNA"/>
</dbReference>
<protein>
    <submittedName>
        <fullName evidence="1">Uncharacterized protein</fullName>
    </submittedName>
</protein>
<keyword evidence="2" id="KW-1185">Reference proteome</keyword>
<sequence>MLQQNSKHIYITEKNIHKESKDINSLFSTCGNDEESAGITLRPHVVSAPAVDYPEVVLRPGGVVDSALGGGTRRGQRLHVPTRRGAVELHRKFTSSMSASTSHCICTGRFITAMNVVSWSGLQTGESVVGREKTFGQ</sequence>
<dbReference type="AlphaFoldDB" id="A0AAV4VTA3"/>
<evidence type="ECO:0000313" key="2">
    <source>
        <dbReference type="Proteomes" id="UP001054945"/>
    </source>
</evidence>
<proteinExistence type="predicted"/>